<feature type="domain" description="EAL" evidence="2">
    <location>
        <begin position="213"/>
        <end position="448"/>
    </location>
</feature>
<reference evidence="4" key="1">
    <citation type="submission" date="2019-06" db="EMBL/GenBank/DDBJ databases">
        <title>Sulfurimonas gotlandica sp. nov., a chemoautotrophic and psychrotolerant epsilonproteobacterium isolated from a pelagic redoxcline, and an emended description of the genus Sulfurimonas.</title>
        <authorList>
            <person name="Wang S."/>
            <person name="Jiang L."/>
            <person name="Shao Z."/>
        </authorList>
    </citation>
    <scope>NUCLEOTIDE SEQUENCE [LARGE SCALE GENOMIC DNA]</scope>
    <source>
        <strain evidence="4">1-1N</strain>
    </source>
</reference>
<dbReference type="Pfam" id="PF00990">
    <property type="entry name" value="GGDEF"/>
    <property type="match status" value="1"/>
</dbReference>
<dbReference type="InterPro" id="IPR050706">
    <property type="entry name" value="Cyclic-di-GMP_PDE-like"/>
</dbReference>
<dbReference type="KEGG" id="suln:FJR47_00025"/>
<accession>A0AAJ4A5A0</accession>
<dbReference type="Gene3D" id="3.30.70.270">
    <property type="match status" value="1"/>
</dbReference>
<evidence type="ECO:0000256" key="1">
    <source>
        <dbReference type="SAM" id="Phobius"/>
    </source>
</evidence>
<dbReference type="AlphaFoldDB" id="A0AAJ4A5A0"/>
<keyword evidence="1" id="KW-0812">Transmembrane</keyword>
<keyword evidence="1" id="KW-0472">Membrane</keyword>
<dbReference type="EMBL" id="CP041166">
    <property type="protein sequence ID" value="QFR44174.1"/>
    <property type="molecule type" value="Genomic_DNA"/>
</dbReference>
<dbReference type="GO" id="GO:0071111">
    <property type="term" value="F:cyclic-guanylate-specific phosphodiesterase activity"/>
    <property type="evidence" value="ECO:0007669"/>
    <property type="project" value="InterPro"/>
</dbReference>
<name>A0AAJ4A5A0_9BACT</name>
<evidence type="ECO:0000313" key="4">
    <source>
        <dbReference type="Proteomes" id="UP000326061"/>
    </source>
</evidence>
<dbReference type="Proteomes" id="UP000326061">
    <property type="component" value="Chromosome"/>
</dbReference>
<dbReference type="SUPFAM" id="SSF55073">
    <property type="entry name" value="Nucleotide cyclase"/>
    <property type="match status" value="1"/>
</dbReference>
<dbReference type="InterPro" id="IPR043128">
    <property type="entry name" value="Rev_trsase/Diguanyl_cyclase"/>
</dbReference>
<keyword evidence="1" id="KW-1133">Transmembrane helix</keyword>
<feature type="transmembrane region" description="Helical" evidence="1">
    <location>
        <begin position="29"/>
        <end position="48"/>
    </location>
</feature>
<dbReference type="InterPro" id="IPR000160">
    <property type="entry name" value="GGDEF_dom"/>
</dbReference>
<dbReference type="Pfam" id="PF00563">
    <property type="entry name" value="EAL"/>
    <property type="match status" value="1"/>
</dbReference>
<protein>
    <submittedName>
        <fullName evidence="3">GGDEF domain-containing protein</fullName>
    </submittedName>
</protein>
<organism evidence="3 4">
    <name type="scientific">Sulfurimonas xiamenensis</name>
    <dbReference type="NCBI Taxonomy" id="2590021"/>
    <lineage>
        <taxon>Bacteria</taxon>
        <taxon>Pseudomonadati</taxon>
        <taxon>Campylobacterota</taxon>
        <taxon>Epsilonproteobacteria</taxon>
        <taxon>Campylobacterales</taxon>
        <taxon>Sulfurimonadaceae</taxon>
        <taxon>Sulfurimonas</taxon>
    </lineage>
</organism>
<dbReference type="PANTHER" id="PTHR33121:SF71">
    <property type="entry name" value="OXYGEN SENSOR PROTEIN DOSP"/>
    <property type="match status" value="1"/>
</dbReference>
<proteinExistence type="predicted"/>
<dbReference type="Gene3D" id="3.20.20.450">
    <property type="entry name" value="EAL domain"/>
    <property type="match status" value="1"/>
</dbReference>
<sequence>MVLPVFALVFALIFHTFITSSETLNNSFYIESILVLVFSIYFIFYLIYKGFDTKITDNVSKAFTREYLNIYLKEEIKNSKEYTLLLLSIDNLYEINKRYGLNNGDKVLFETVKWIGEYLKSKNIVNFPIGHINSGNFIIGLHGDKNRYKTILELICLKSEEFKVNDIEIQISGAINDITFSKNIDYLIENLLELQSRNRDYKTVTNRDDDINPNELESDIISAIERKDLVIFTQEVFEKDFIIFKECFIKLRTENKKLIHQKNYLKILDKLRLMREYDLIALEKIVDICKKSKNEKFALTVSATSIRNNHFLTKIKEIFHKNKCLNDRILLIFSESEYYPFIDKFNTILQELKDLGIIIVIDRFGSLHTSFLYLRDLNIDIVRFDSFYSKKIDEKNYKNILKGFHIMAHEKGVKTWIKMIENKALYALAEELEIDYLQGRYLALLQEN</sequence>
<dbReference type="PROSITE" id="PS50883">
    <property type="entry name" value="EAL"/>
    <property type="match status" value="1"/>
</dbReference>
<dbReference type="InterPro" id="IPR029787">
    <property type="entry name" value="Nucleotide_cyclase"/>
</dbReference>
<dbReference type="InterPro" id="IPR035919">
    <property type="entry name" value="EAL_sf"/>
</dbReference>
<gene>
    <name evidence="3" type="ORF">FJR47_00025</name>
</gene>
<dbReference type="SMART" id="SM00052">
    <property type="entry name" value="EAL"/>
    <property type="match status" value="1"/>
</dbReference>
<dbReference type="SUPFAM" id="SSF141868">
    <property type="entry name" value="EAL domain-like"/>
    <property type="match status" value="1"/>
</dbReference>
<evidence type="ECO:0000313" key="3">
    <source>
        <dbReference type="EMBL" id="QFR44174.1"/>
    </source>
</evidence>
<dbReference type="InterPro" id="IPR001633">
    <property type="entry name" value="EAL_dom"/>
</dbReference>
<evidence type="ECO:0000259" key="2">
    <source>
        <dbReference type="PROSITE" id="PS50883"/>
    </source>
</evidence>
<keyword evidence="4" id="KW-1185">Reference proteome</keyword>
<dbReference type="PANTHER" id="PTHR33121">
    <property type="entry name" value="CYCLIC DI-GMP PHOSPHODIESTERASE PDEF"/>
    <property type="match status" value="1"/>
</dbReference>